<dbReference type="InterPro" id="IPR012336">
    <property type="entry name" value="Thioredoxin-like_fold"/>
</dbReference>
<keyword evidence="2" id="KW-0677">Repeat</keyword>
<comment type="caution">
    <text evidence="8">The sequence shown here is derived from an EMBL/GenBank/DDBJ whole genome shotgun (WGS) entry which is preliminary data.</text>
</comment>
<evidence type="ECO:0000259" key="5">
    <source>
        <dbReference type="Pfam" id="PF13905"/>
    </source>
</evidence>
<dbReference type="InterPro" id="IPR044974">
    <property type="entry name" value="Disease_R_plants"/>
</dbReference>
<dbReference type="SMART" id="SM00369">
    <property type="entry name" value="LRR_TYP"/>
    <property type="match status" value="7"/>
</dbReference>
<dbReference type="PRINTS" id="PR00364">
    <property type="entry name" value="DISEASERSIST"/>
</dbReference>
<evidence type="ECO:0008006" key="10">
    <source>
        <dbReference type="Google" id="ProtNLM"/>
    </source>
</evidence>
<dbReference type="Pfam" id="PF23598">
    <property type="entry name" value="LRR_14"/>
    <property type="match status" value="1"/>
</dbReference>
<dbReference type="Proteomes" id="UP000233551">
    <property type="component" value="Unassembled WGS sequence"/>
</dbReference>
<dbReference type="InterPro" id="IPR027417">
    <property type="entry name" value="P-loop_NTPase"/>
</dbReference>
<feature type="domain" description="NB-ARC" evidence="4">
    <location>
        <begin position="9"/>
        <end position="168"/>
    </location>
</feature>
<evidence type="ECO:0000313" key="9">
    <source>
        <dbReference type="Proteomes" id="UP000233551"/>
    </source>
</evidence>
<dbReference type="Pfam" id="PF23282">
    <property type="entry name" value="WHD_ROQ1"/>
    <property type="match status" value="1"/>
</dbReference>
<dbReference type="Gene3D" id="3.40.30.10">
    <property type="entry name" value="Glutaredoxin"/>
    <property type="match status" value="1"/>
</dbReference>
<protein>
    <recommendedName>
        <fullName evidence="10">NB-ARC domain-containing protein</fullName>
    </recommendedName>
</protein>
<proteinExistence type="predicted"/>
<dbReference type="InterPro" id="IPR003591">
    <property type="entry name" value="Leu-rich_rpt_typical-subtyp"/>
</dbReference>
<dbReference type="GO" id="GO:0006952">
    <property type="term" value="P:defense response"/>
    <property type="evidence" value="ECO:0007669"/>
    <property type="project" value="UniProtKB-KW"/>
</dbReference>
<evidence type="ECO:0000256" key="1">
    <source>
        <dbReference type="ARBA" id="ARBA00022614"/>
    </source>
</evidence>
<evidence type="ECO:0000259" key="7">
    <source>
        <dbReference type="Pfam" id="PF23598"/>
    </source>
</evidence>
<dbReference type="SUPFAM" id="SSF52047">
    <property type="entry name" value="RNI-like"/>
    <property type="match status" value="1"/>
</dbReference>
<dbReference type="EMBL" id="PGOL01003371">
    <property type="protein sequence ID" value="PKI41447.1"/>
    <property type="molecule type" value="Genomic_DNA"/>
</dbReference>
<evidence type="ECO:0000313" key="8">
    <source>
        <dbReference type="EMBL" id="PKI41447.1"/>
    </source>
</evidence>
<feature type="domain" description="Disease resistance protein Roq1-like winged-helix" evidence="6">
    <location>
        <begin position="209"/>
        <end position="242"/>
    </location>
</feature>
<dbReference type="PANTHER" id="PTHR11017">
    <property type="entry name" value="LEUCINE-RICH REPEAT-CONTAINING PROTEIN"/>
    <property type="match status" value="1"/>
</dbReference>
<evidence type="ECO:0000256" key="2">
    <source>
        <dbReference type="ARBA" id="ARBA00022737"/>
    </source>
</evidence>
<gene>
    <name evidence="8" type="ORF">CRG98_038163</name>
</gene>
<dbReference type="InterPro" id="IPR036249">
    <property type="entry name" value="Thioredoxin-like_sf"/>
</dbReference>
<accession>A0A2I0IBR5</accession>
<dbReference type="PANTHER" id="PTHR11017:SF570">
    <property type="entry name" value="DISEASE RESISTANCE PROTEIN (TIR-NBS CLASS)-RELATED"/>
    <property type="match status" value="1"/>
</dbReference>
<dbReference type="InterPro" id="IPR032675">
    <property type="entry name" value="LRR_dom_sf"/>
</dbReference>
<dbReference type="InterPro" id="IPR058192">
    <property type="entry name" value="WHD_ROQ1-like"/>
</dbReference>
<dbReference type="Pfam" id="PF13905">
    <property type="entry name" value="Thioredoxin_8"/>
    <property type="match status" value="1"/>
</dbReference>
<feature type="domain" description="Thioredoxin-like fold" evidence="5">
    <location>
        <begin position="834"/>
        <end position="927"/>
    </location>
</feature>
<dbReference type="Pfam" id="PF00931">
    <property type="entry name" value="NB-ARC"/>
    <property type="match status" value="1"/>
</dbReference>
<keyword evidence="9" id="KW-1185">Reference proteome</keyword>
<dbReference type="Gene3D" id="3.40.50.300">
    <property type="entry name" value="P-loop containing nucleotide triphosphate hydrolases"/>
    <property type="match status" value="1"/>
</dbReference>
<keyword evidence="1" id="KW-0433">Leucine-rich repeat</keyword>
<evidence type="ECO:0000259" key="4">
    <source>
        <dbReference type="Pfam" id="PF00931"/>
    </source>
</evidence>
<evidence type="ECO:0000256" key="3">
    <source>
        <dbReference type="ARBA" id="ARBA00022821"/>
    </source>
</evidence>
<reference evidence="8 9" key="1">
    <citation type="submission" date="2017-11" db="EMBL/GenBank/DDBJ databases">
        <title>De-novo sequencing of pomegranate (Punica granatum L.) genome.</title>
        <authorList>
            <person name="Akparov Z."/>
            <person name="Amiraslanov A."/>
            <person name="Hajiyeva S."/>
            <person name="Abbasov M."/>
            <person name="Kaur K."/>
            <person name="Hamwieh A."/>
            <person name="Solovyev V."/>
            <person name="Salamov A."/>
            <person name="Braich B."/>
            <person name="Kosarev P."/>
            <person name="Mahmoud A."/>
            <person name="Hajiyev E."/>
            <person name="Babayeva S."/>
            <person name="Izzatullayeva V."/>
            <person name="Mammadov A."/>
            <person name="Mammadov A."/>
            <person name="Sharifova S."/>
            <person name="Ojaghi J."/>
            <person name="Eynullazada K."/>
            <person name="Bayramov B."/>
            <person name="Abdulazimova A."/>
            <person name="Shahmuradov I."/>
        </authorList>
    </citation>
    <scope>NUCLEOTIDE SEQUENCE [LARGE SCALE GENOMIC DNA]</scope>
    <source>
        <strain evidence="9">cv. AG2017</strain>
        <tissue evidence="8">Leaf</tissue>
    </source>
</reference>
<dbReference type="SUPFAM" id="SSF52833">
    <property type="entry name" value="Thioredoxin-like"/>
    <property type="match status" value="1"/>
</dbReference>
<dbReference type="InterPro" id="IPR046349">
    <property type="entry name" value="C1-like_sf"/>
</dbReference>
<dbReference type="GO" id="GO:0051707">
    <property type="term" value="P:response to other organism"/>
    <property type="evidence" value="ECO:0007669"/>
    <property type="project" value="UniProtKB-ARBA"/>
</dbReference>
<dbReference type="SUPFAM" id="SSF52058">
    <property type="entry name" value="L domain-like"/>
    <property type="match status" value="1"/>
</dbReference>
<keyword evidence="3" id="KW-0611">Plant defense</keyword>
<sequence length="1017" mass="114735">MKSLDIQSGDDVRYIGIHGMGGIGKTTLAKFIFNKISAHFDCSTFLENVREVAAHHGIEYLQETLLNGLGPKLTRQLDLHEKIKKSFCKRKVLIFLDDVDGWEQIKKLAGKSTWFGSGSRIVVTTRDKDVLAIREEKLNEDDVWHLEMGTLNLDDALRLFSRYAFQKESPPHAFRELSEEAVSVTGGLPLALIVIGSLLHNKDSGVWKDIIDRSLVKISDNDRIWIHDQLRDLGRDLVREESLNNPKKRSRIWVQEEAVQVLMSKEENENPEGLRLNCPVLEGYRKPNDWRLKRIGSIGSLTKLRFLDLGMVVLQQDFEDRVPNLRWLCWRPCSIQGRFSPKICLAHEPYPKFVPIFVSMNLVILDFSSSHISEEWEGWSQLQNAKNLKVIDLTEAKRLERTPNFPTGMTLERLILARCWCLVAIDSSIGNLRCLSFPNSIHNLVQLKCIKLNNLDLGNFVHSLGALSSLVELDLKGTDIRKLPDAIEELKLLVELDLGSTRIIELPQSIGGLQNLKLLLLKGCEAVKALPDSIGGLKSLVRLDLSGTRIIQLPDSIGGLDNLKLLFLKGCEAVKALPDSVGGLKSLVKLDLSGTGIIQLPDSIGRLQSLEEVYLTQCKQLRELPQSFGALGKLEKLDAQSTDLSKGLPSELSGLSSLRSMDLSRSRVHQLPPSIIHLSHLQTLKLQGCFKLKDIPDLPPSLTLLDLRSNSQKEGWLLSNLTKLTNMKVEGHLYLDGIGSLHSLTKLELRLWSITTIPTEFGSLSQLKKLVLDCPKLNHVPEFPPNLEEMQFRATDIETAEEEAHTLESILVSGDRDFVITNGGAKVQVSDLLGKNILLYLSAFQSSSCHILLPKVVQAYHENKAKDEAFEVIFIPIERDHATFEQYFSRMPWLALPFGDQRISSLLTKLEIRDVPELVALGPNGQIITKEGRSLLEAYGMDTYPFTDDHIEDMVNSWAEKLQHTLHCHELQLTLRVSYICRSCWITGYVWVYFCQKCHFSLHPSCVLREGTYLIRR</sequence>
<organism evidence="8 9">
    <name type="scientific">Punica granatum</name>
    <name type="common">Pomegranate</name>
    <dbReference type="NCBI Taxonomy" id="22663"/>
    <lineage>
        <taxon>Eukaryota</taxon>
        <taxon>Viridiplantae</taxon>
        <taxon>Streptophyta</taxon>
        <taxon>Embryophyta</taxon>
        <taxon>Tracheophyta</taxon>
        <taxon>Spermatophyta</taxon>
        <taxon>Magnoliopsida</taxon>
        <taxon>eudicotyledons</taxon>
        <taxon>Gunneridae</taxon>
        <taxon>Pentapetalae</taxon>
        <taxon>rosids</taxon>
        <taxon>malvids</taxon>
        <taxon>Myrtales</taxon>
        <taxon>Lythraceae</taxon>
        <taxon>Punica</taxon>
    </lineage>
</organism>
<dbReference type="Gene3D" id="1.10.8.430">
    <property type="entry name" value="Helical domain of apoptotic protease-activating factors"/>
    <property type="match status" value="1"/>
</dbReference>
<dbReference type="GO" id="GO:0043531">
    <property type="term" value="F:ADP binding"/>
    <property type="evidence" value="ECO:0007669"/>
    <property type="project" value="InterPro"/>
</dbReference>
<dbReference type="Gene3D" id="3.80.10.10">
    <property type="entry name" value="Ribonuclease Inhibitor"/>
    <property type="match status" value="3"/>
</dbReference>
<dbReference type="SUPFAM" id="SSF52540">
    <property type="entry name" value="P-loop containing nucleoside triphosphate hydrolases"/>
    <property type="match status" value="1"/>
</dbReference>
<feature type="domain" description="Disease resistance R13L4/SHOC-2-like LRR" evidence="7">
    <location>
        <begin position="456"/>
        <end position="543"/>
    </location>
</feature>
<dbReference type="InterPro" id="IPR002182">
    <property type="entry name" value="NB-ARC"/>
</dbReference>
<dbReference type="AlphaFoldDB" id="A0A2I0IBR5"/>
<evidence type="ECO:0000259" key="6">
    <source>
        <dbReference type="Pfam" id="PF23282"/>
    </source>
</evidence>
<dbReference type="STRING" id="22663.A0A2I0IBR5"/>
<dbReference type="SUPFAM" id="SSF57889">
    <property type="entry name" value="Cysteine-rich domain"/>
    <property type="match status" value="1"/>
</dbReference>
<name>A0A2I0IBR5_PUNGR</name>
<dbReference type="InterPro" id="IPR055414">
    <property type="entry name" value="LRR_R13L4/SHOC2-like"/>
</dbReference>
<dbReference type="InterPro" id="IPR042197">
    <property type="entry name" value="Apaf_helical"/>
</dbReference>